<dbReference type="NCBIfam" id="TIGR02423">
    <property type="entry name" value="protocat_alph"/>
    <property type="match status" value="1"/>
</dbReference>
<comment type="similarity">
    <text evidence="1">Belongs to the intradiol ring-cleavage dioxygenase family.</text>
</comment>
<dbReference type="CDD" id="cd03463">
    <property type="entry name" value="3_4-PCD_alpha"/>
    <property type="match status" value="1"/>
</dbReference>
<dbReference type="PANTHER" id="PTHR33711">
    <property type="entry name" value="DIOXYGENASE, PUTATIVE (AFU_ORTHOLOGUE AFUA_2G02910)-RELATED"/>
    <property type="match status" value="1"/>
</dbReference>
<reference evidence="5 6" key="1">
    <citation type="submission" date="2014-05" db="EMBL/GenBank/DDBJ databases">
        <title>Draft genome sequence of Amycolatopsis rifamycinica DSM 46095.</title>
        <authorList>
            <person name="Lal R."/>
            <person name="Saxena A."/>
            <person name="Kumari R."/>
            <person name="Mukherjee U."/>
            <person name="Singh P."/>
            <person name="Sangwan N."/>
            <person name="Mahato N.K."/>
        </authorList>
    </citation>
    <scope>NUCLEOTIDE SEQUENCE [LARGE SCALE GENOMIC DNA]</scope>
    <source>
        <strain evidence="5 6">DSM 46095</strain>
    </source>
</reference>
<evidence type="ECO:0000256" key="2">
    <source>
        <dbReference type="ARBA" id="ARBA00022964"/>
    </source>
</evidence>
<dbReference type="InterPro" id="IPR015889">
    <property type="entry name" value="Intradiol_dOase_core"/>
</dbReference>
<dbReference type="STRING" id="287986.DV20_15205"/>
<keyword evidence="6" id="KW-1185">Reference proteome</keyword>
<sequence>MTRLLPTPSQTVGPYLSIGLPWPDGPHVVPEGTPGAFWIRGTVRDGNGDPVPDAMIETWQADPDGGFRHPDDPRGAASGEFRGFGRCPTETDGTYGILTLLPGVVPGEGGTTQARHIDVSVFARGLLNRVVTRIYFEDQDNSGDPVLATVPEERRGTLIAAKTEDGYRFDVRLQGDGETVFFRV</sequence>
<feature type="domain" description="Intradiol ring-cleavage dioxygenases" evidence="4">
    <location>
        <begin position="37"/>
        <end position="175"/>
    </location>
</feature>
<dbReference type="Gene3D" id="2.60.130.10">
    <property type="entry name" value="Aromatic compound dioxygenase"/>
    <property type="match status" value="1"/>
</dbReference>
<keyword evidence="3" id="KW-0560">Oxidoreductase</keyword>
<accession>A0A066U1D4</accession>
<evidence type="ECO:0000313" key="5">
    <source>
        <dbReference type="EMBL" id="KDN21236.1"/>
    </source>
</evidence>
<dbReference type="OrthoDB" id="4417174at2"/>
<name>A0A066U1D4_9PSEU</name>
<keyword evidence="2 5" id="KW-0223">Dioxygenase</keyword>
<dbReference type="GO" id="GO:0018578">
    <property type="term" value="F:protocatechuate 3,4-dioxygenase activity"/>
    <property type="evidence" value="ECO:0007669"/>
    <property type="project" value="InterPro"/>
</dbReference>
<dbReference type="PANTHER" id="PTHR33711:SF9">
    <property type="entry name" value="PROTOCATECHUATE 3,4-DIOXYGENASE ALPHA CHAIN"/>
    <property type="match status" value="1"/>
</dbReference>
<dbReference type="Proteomes" id="UP000027345">
    <property type="component" value="Unassembled WGS sequence"/>
</dbReference>
<evidence type="ECO:0000256" key="3">
    <source>
        <dbReference type="ARBA" id="ARBA00023002"/>
    </source>
</evidence>
<comment type="caution">
    <text evidence="5">The sequence shown here is derived from an EMBL/GenBank/DDBJ whole genome shotgun (WGS) entry which is preliminary data.</text>
</comment>
<dbReference type="InterPro" id="IPR012786">
    <property type="entry name" value="Protocat_dOase_a"/>
</dbReference>
<dbReference type="eggNOG" id="COG3485">
    <property type="taxonomic scope" value="Bacteria"/>
</dbReference>
<gene>
    <name evidence="5" type="ORF">DV20_15205</name>
</gene>
<organism evidence="5 6">
    <name type="scientific">Amycolatopsis rifamycinica</name>
    <dbReference type="NCBI Taxonomy" id="287986"/>
    <lineage>
        <taxon>Bacteria</taxon>
        <taxon>Bacillati</taxon>
        <taxon>Actinomycetota</taxon>
        <taxon>Actinomycetes</taxon>
        <taxon>Pseudonocardiales</taxon>
        <taxon>Pseudonocardiaceae</taxon>
        <taxon>Amycolatopsis</taxon>
    </lineage>
</organism>
<dbReference type="RefSeq" id="WP_043780528.1">
    <property type="nucleotide sequence ID" value="NZ_JMQI01000028.1"/>
</dbReference>
<protein>
    <submittedName>
        <fullName evidence="5">Protocatechuate 3,4-dioxygenase</fullName>
    </submittedName>
</protein>
<dbReference type="GO" id="GO:0008199">
    <property type="term" value="F:ferric iron binding"/>
    <property type="evidence" value="ECO:0007669"/>
    <property type="project" value="InterPro"/>
</dbReference>
<dbReference type="AlphaFoldDB" id="A0A066U1D4"/>
<evidence type="ECO:0000313" key="6">
    <source>
        <dbReference type="Proteomes" id="UP000027345"/>
    </source>
</evidence>
<dbReference type="EMBL" id="JMQI01000028">
    <property type="protein sequence ID" value="KDN21236.1"/>
    <property type="molecule type" value="Genomic_DNA"/>
</dbReference>
<dbReference type="SUPFAM" id="SSF49482">
    <property type="entry name" value="Aromatic compound dioxygenase"/>
    <property type="match status" value="1"/>
</dbReference>
<dbReference type="Pfam" id="PF00775">
    <property type="entry name" value="Dioxygenase_C"/>
    <property type="match status" value="1"/>
</dbReference>
<evidence type="ECO:0000256" key="1">
    <source>
        <dbReference type="ARBA" id="ARBA00007825"/>
    </source>
</evidence>
<evidence type="ECO:0000259" key="4">
    <source>
        <dbReference type="Pfam" id="PF00775"/>
    </source>
</evidence>
<dbReference type="InterPro" id="IPR000627">
    <property type="entry name" value="Intradiol_dOase_C"/>
</dbReference>
<proteinExistence type="inferred from homology"/>
<dbReference type="InterPro" id="IPR050770">
    <property type="entry name" value="Intradiol_RC_Dioxygenase"/>
</dbReference>